<name>A0A1H9JSI1_9BACT</name>
<reference evidence="2" key="1">
    <citation type="submission" date="2016-10" db="EMBL/GenBank/DDBJ databases">
        <authorList>
            <person name="Varghese N."/>
            <person name="Submissions S."/>
        </authorList>
    </citation>
    <scope>NUCLEOTIDE SEQUENCE [LARGE SCALE GENOMIC DNA]</scope>
    <source>
        <strain evidence="2">DSM 24740</strain>
    </source>
</reference>
<sequence>MLKKILRVVLVLLTILLLLLAGAGVAINSYLKSGKQEMLDDLAEKTGLEVAFADLDFRFWSTFPVLKVSIDSLVLRDSERPSSEPALLSAEKIVGAVSLAKLLTDTLMIQQVSIRGGGLYVKRDSVGTANLGHPPQEPAPASPPELPGLLNPALDWGGVVVRLEDFDVAYHYAAQHKKMEFYLDSLQTIAERGTGKEVHFDVKMEADVKGIAFNTLTGHYLDNSSLRGEVLLSMRDTAWALAPSYLYVNDERYKMSLLVGRNGRKSLDLEVEKDAINYEEALALLPRALQKKLSNYGVSGPFQAQVKVKERPDEREDPEISVDFAIAGQDVTIEKHFFSKVHTSGNFTNRLAAEQGGVPGSKQNFLVKLDSTEGYWGKLLVKMPQAVLRGTRNDLRLRGPVRAFGPSDEINDVVKTRDFIFKGGRFQLNTFVDASLNSVDEIITTSDGKLTFRQVDVMYRPAGIVFPLRYLEMGKREKDIQFALESSARKSDFAFKLEGKLDNLLPLLLDRPAENIRTDVTLTAPRLGWTDFLNVFGEDGVLSPEEEMSDKQRKESMKKALLGLQGAFHPSIEVEIDTVAYFDVFSVLDFKTGMRFDGDTLVLERTTFNWEESDFGLSARLGLKQPAQTPFRLGINAENLDLNRLRPSLEYFGLSLPEGLDSLPADLNIDFYHKGVIDDTLGIAPGYNFGKLAFKEGTENQFAGTLAYRPGPEGIQSQLQLDGDPSFINHLFAAEDFFFGSGKFRINLDITGTPARLSDLMENSVLRLEIDSSRITYRPAAVYLPIRRFVVDAKNEQATFELELFSEFTRSHVNVSGVMDRLTAFLYPDLGRSFTMKADATAQSIRLSDFQYLMPAEVGATVAKTDTGSFNLRQSLMAAEGIFSSFRPDVSLKVDTFFANDGTEFTDIYAGFRRDDSTRLILEKSGFSIAGGEVEFSATYDYNKEKQYPFAVEWKTDSLALEALSRKADNIKGLSGTLPKALRGILFTEGKFEGVLNDQQKKILMDQTVGEIDLRLTDAEISNWSTLQKIGRKLRMRKRFERVKMTPLLVKMNFDSGQVWLPETEIQSTPLQLFVEGSYDTLGGADLLISIPLRNIGRGVLTEVPPLTGYAQAGRKVYLVVENDKDGAPKVRFRLGRKRYFRDRGRLGELKSIKAAERELRKAARQERRRKRRIKE</sequence>
<evidence type="ECO:0000313" key="1">
    <source>
        <dbReference type="EMBL" id="SEQ89961.1"/>
    </source>
</evidence>
<dbReference type="STRING" id="478744.SAMN05444359_11858"/>
<protein>
    <recommendedName>
        <fullName evidence="3">AsmA-like C-terminal region</fullName>
    </recommendedName>
</protein>
<accession>A0A1H9JSI1</accession>
<dbReference type="EMBL" id="FOFB01000018">
    <property type="protein sequence ID" value="SEQ89961.1"/>
    <property type="molecule type" value="Genomic_DNA"/>
</dbReference>
<proteinExistence type="predicted"/>
<dbReference type="InterPro" id="IPR052894">
    <property type="entry name" value="AsmA-related"/>
</dbReference>
<evidence type="ECO:0008006" key="3">
    <source>
        <dbReference type="Google" id="ProtNLM"/>
    </source>
</evidence>
<keyword evidence="2" id="KW-1185">Reference proteome</keyword>
<dbReference type="RefSeq" id="WP_090170301.1">
    <property type="nucleotide sequence ID" value="NZ_FOFB01000018.1"/>
</dbReference>
<dbReference type="OrthoDB" id="1489065at2"/>
<gene>
    <name evidence="1" type="ORF">SAMN05444359_11858</name>
</gene>
<dbReference type="AlphaFoldDB" id="A0A1H9JSI1"/>
<organism evidence="1 2">
    <name type="scientific">Neolewinella agarilytica</name>
    <dbReference type="NCBI Taxonomy" id="478744"/>
    <lineage>
        <taxon>Bacteria</taxon>
        <taxon>Pseudomonadati</taxon>
        <taxon>Bacteroidota</taxon>
        <taxon>Saprospiria</taxon>
        <taxon>Saprospirales</taxon>
        <taxon>Lewinellaceae</taxon>
        <taxon>Neolewinella</taxon>
    </lineage>
</organism>
<dbReference type="InParanoid" id="A0A1H9JSI1"/>
<dbReference type="GO" id="GO:0090313">
    <property type="term" value="P:regulation of protein targeting to membrane"/>
    <property type="evidence" value="ECO:0007669"/>
    <property type="project" value="TreeGrafter"/>
</dbReference>
<dbReference type="PANTHER" id="PTHR30441:SF8">
    <property type="entry name" value="DUF748 DOMAIN-CONTAINING PROTEIN"/>
    <property type="match status" value="1"/>
</dbReference>
<evidence type="ECO:0000313" key="2">
    <source>
        <dbReference type="Proteomes" id="UP000199021"/>
    </source>
</evidence>
<dbReference type="PANTHER" id="PTHR30441">
    <property type="entry name" value="DUF748 DOMAIN-CONTAINING PROTEIN"/>
    <property type="match status" value="1"/>
</dbReference>
<dbReference type="Proteomes" id="UP000199021">
    <property type="component" value="Unassembled WGS sequence"/>
</dbReference>
<dbReference type="GO" id="GO:0005886">
    <property type="term" value="C:plasma membrane"/>
    <property type="evidence" value="ECO:0007669"/>
    <property type="project" value="TreeGrafter"/>
</dbReference>